<dbReference type="InterPro" id="IPR002213">
    <property type="entry name" value="UDP_glucos_trans"/>
</dbReference>
<gene>
    <name evidence="2" type="ORF">NSCI0253_LOCUS18851</name>
</gene>
<accession>A0A7S1F5H0</accession>
<dbReference type="AlphaFoldDB" id="A0A7S1F5H0"/>
<dbReference type="PANTHER" id="PTHR48050:SF13">
    <property type="entry name" value="STEROL 3-BETA-GLUCOSYLTRANSFERASE UGT80A2"/>
    <property type="match status" value="1"/>
</dbReference>
<evidence type="ECO:0000256" key="1">
    <source>
        <dbReference type="ARBA" id="ARBA00022679"/>
    </source>
</evidence>
<evidence type="ECO:0000313" key="2">
    <source>
        <dbReference type="EMBL" id="CAD8844501.1"/>
    </source>
</evidence>
<sequence>MAAPAAVFVFPSAAGHVNPSLPLCRGLVNRGWRVDYLSVVTFQSSIESTGATFHNRDVVCAEFGFHDLTAMTMKTFDEYDTPGAKMWALNFGSIMAEKVLPVYIQFLTQCSPRVVVYCPVLCQVARFAALKLGIPHVSLLTAAGPGYWDAAFASPAAGGVTAAGLIATIQRTDANTRAVESIRAQIGEPGDELTLNTDAEKPVVCDYYTDTNLVTTTASLADKLNDKDAAYYEAVGKTFEFLGPLFFPSSEGSEHQATVAAMCAESVAVLFRNVDEAMAGGQRIVYVSLGTVLTSASDQLHGWEGRSGSAITGRELCQGVYRAVFALLGVGSTTPLLSPPPLIIVSTGPQTDALDGLAVPPNAVCLQSVPQVSLLQRARPSLAAAVIHGGQNSFMEALSVGAPLVVCPGFGDQIANANRAQVLGVGVKVDRPHQCGDKYEASVAEAIRSVLDTHHQAFVTRAQVVAQELQQAPGLARAVELVSAAAN</sequence>
<protein>
    <submittedName>
        <fullName evidence="2">Uncharacterized protein</fullName>
    </submittedName>
</protein>
<dbReference type="EMBL" id="HBFQ01026733">
    <property type="protein sequence ID" value="CAD8844501.1"/>
    <property type="molecule type" value="Transcribed_RNA"/>
</dbReference>
<reference evidence="2" key="1">
    <citation type="submission" date="2021-01" db="EMBL/GenBank/DDBJ databases">
        <authorList>
            <person name="Corre E."/>
            <person name="Pelletier E."/>
            <person name="Niang G."/>
            <person name="Scheremetjew M."/>
            <person name="Finn R."/>
            <person name="Kale V."/>
            <person name="Holt S."/>
            <person name="Cochrane G."/>
            <person name="Meng A."/>
            <person name="Brown T."/>
            <person name="Cohen L."/>
        </authorList>
    </citation>
    <scope>NUCLEOTIDE SEQUENCE</scope>
</reference>
<proteinExistence type="predicted"/>
<dbReference type="GO" id="GO:0008194">
    <property type="term" value="F:UDP-glycosyltransferase activity"/>
    <property type="evidence" value="ECO:0007669"/>
    <property type="project" value="InterPro"/>
</dbReference>
<dbReference type="Pfam" id="PF00201">
    <property type="entry name" value="UDPGT"/>
    <property type="match status" value="1"/>
</dbReference>
<dbReference type="PANTHER" id="PTHR48050">
    <property type="entry name" value="STEROL 3-BETA-GLUCOSYLTRANSFERASE"/>
    <property type="match status" value="1"/>
</dbReference>
<dbReference type="InterPro" id="IPR050426">
    <property type="entry name" value="Glycosyltransferase_28"/>
</dbReference>
<dbReference type="SUPFAM" id="SSF53756">
    <property type="entry name" value="UDP-Glycosyltransferase/glycogen phosphorylase"/>
    <property type="match status" value="1"/>
</dbReference>
<dbReference type="Gene3D" id="3.40.50.2000">
    <property type="entry name" value="Glycogen Phosphorylase B"/>
    <property type="match status" value="2"/>
</dbReference>
<organism evidence="2">
    <name type="scientific">Noctiluca scintillans</name>
    <name type="common">Sea sparkle</name>
    <name type="synonym">Red tide dinoflagellate</name>
    <dbReference type="NCBI Taxonomy" id="2966"/>
    <lineage>
        <taxon>Eukaryota</taxon>
        <taxon>Sar</taxon>
        <taxon>Alveolata</taxon>
        <taxon>Dinophyceae</taxon>
        <taxon>Noctilucales</taxon>
        <taxon>Noctilucaceae</taxon>
        <taxon>Noctiluca</taxon>
    </lineage>
</organism>
<dbReference type="CDD" id="cd03784">
    <property type="entry name" value="GT1_Gtf-like"/>
    <property type="match status" value="1"/>
</dbReference>
<keyword evidence="1" id="KW-0808">Transferase</keyword>
<name>A0A7S1F5H0_NOCSC</name>